<sequence>MWRQTMIGVPMKKSDEYPKREAKLRADRMNIGKDTIEVGDTKEFESEDSEHSARPWKDMWRLPLMPQTQAPESIWERWFTLLEKEVS</sequence>
<comment type="caution">
    <text evidence="1">The sequence shown here is derived from an EMBL/GenBank/DDBJ whole genome shotgun (WGS) entry which is preliminary data.</text>
</comment>
<reference evidence="1 2" key="1">
    <citation type="journal article" date="2021" name="BMC Genomics">
        <title>Datura genome reveals duplications of psychoactive alkaloid biosynthetic genes and high mutation rate following tissue culture.</title>
        <authorList>
            <person name="Rajewski A."/>
            <person name="Carter-House D."/>
            <person name="Stajich J."/>
            <person name="Litt A."/>
        </authorList>
    </citation>
    <scope>NUCLEOTIDE SEQUENCE [LARGE SCALE GENOMIC DNA]</scope>
    <source>
        <strain evidence="1">AR-01</strain>
    </source>
</reference>
<dbReference type="EMBL" id="JACEIK010000025">
    <property type="protein sequence ID" value="MCD7446948.1"/>
    <property type="molecule type" value="Genomic_DNA"/>
</dbReference>
<accession>A0ABS8RJL6</accession>
<organism evidence="1 2">
    <name type="scientific">Datura stramonium</name>
    <name type="common">Jimsonweed</name>
    <name type="synonym">Common thornapple</name>
    <dbReference type="NCBI Taxonomy" id="4076"/>
    <lineage>
        <taxon>Eukaryota</taxon>
        <taxon>Viridiplantae</taxon>
        <taxon>Streptophyta</taxon>
        <taxon>Embryophyta</taxon>
        <taxon>Tracheophyta</taxon>
        <taxon>Spermatophyta</taxon>
        <taxon>Magnoliopsida</taxon>
        <taxon>eudicotyledons</taxon>
        <taxon>Gunneridae</taxon>
        <taxon>Pentapetalae</taxon>
        <taxon>asterids</taxon>
        <taxon>lamiids</taxon>
        <taxon>Solanales</taxon>
        <taxon>Solanaceae</taxon>
        <taxon>Solanoideae</taxon>
        <taxon>Datureae</taxon>
        <taxon>Datura</taxon>
    </lineage>
</organism>
<gene>
    <name evidence="1" type="ORF">HAX54_020726</name>
</gene>
<name>A0ABS8RJL6_DATST</name>
<keyword evidence="2" id="KW-1185">Reference proteome</keyword>
<dbReference type="Proteomes" id="UP000823775">
    <property type="component" value="Unassembled WGS sequence"/>
</dbReference>
<proteinExistence type="predicted"/>
<feature type="non-terminal residue" evidence="1">
    <location>
        <position position="87"/>
    </location>
</feature>
<evidence type="ECO:0000313" key="1">
    <source>
        <dbReference type="EMBL" id="MCD7446948.1"/>
    </source>
</evidence>
<evidence type="ECO:0000313" key="2">
    <source>
        <dbReference type="Proteomes" id="UP000823775"/>
    </source>
</evidence>
<protein>
    <submittedName>
        <fullName evidence="1">Uncharacterized protein</fullName>
    </submittedName>
</protein>